<evidence type="ECO:0000313" key="1">
    <source>
        <dbReference type="EMBL" id="KAH7905684.1"/>
    </source>
</evidence>
<protein>
    <submittedName>
        <fullName evidence="1">Uncharacterized protein</fullName>
    </submittedName>
</protein>
<sequence length="913" mass="104012">MPQNVQRAHTSHRSVYNGHLLPCTYPGCRRYFKNQSGLTQHLNSPLTHAHLQTLHNQLPHSNNYVPVDANIENAPPDDVMMDDGFQPQSSPPRSSQSSPNPKRQTGDYHEELDRKPCDENGTFIDPLTPPTPRTSRTSDDWTPYRNCAEFELAEFLFTRNQMPAGQINTLMDLIKVLLLQKGDNDLKPPFADHKDLYQTIDSTPLGDVPWNTFSVSYHGEKPPEDAPFEIDYAPYRDFDANENCEYQNLMSGDGAWKQANIITRDPTTHGSTFVPVILGSNKTTVSVATGQTDYYPLYMSIGNVHNNVCRAHRNAVAVIGFLAMPKTDKEHSASEAFRRFWRQIFHTLLSKILETLRNSMTVPEVAQCADGHYRCVIYGLGPYIADYEEQVLLACVVKDWCGRCYAFPDRLDDPEGGIKIDRNCEHVHALINEFDLKALRNEYGLVGDLVPFTNDFPRADIHELLAPDILHQLIKGTFKDHLVTWVQDFLEMRYGKADAAKILDNIDCHITAVAPCAGLRQFPDGRGFKQWTGDDSKALMKVYLPAIEGYVDPDVVRTFRAFLEFCYIARQDYHTEKSLAELQDALERFHKYRVIFKTLGVRLHLSLPRQHSMSHYLKLICMFGSPNGLCSSITESKHIKAIKEPWRRSSHFAALSQMLITNQRLDKIAASHVDFEKRGMLQGTCLSKKLVQLEHNRAKNVCALADELGEKYLPKHVRYFLHTQIHPEDPRSASEIALSKLPCLEDKISVFHSAGATFYAPSDPSGIGGMKREHIRTTPLWHKLYPRYDCVFVNMDPGLDGMRGLDVARFLCFFSLTFEDKVYPAAVVHWFARIGDEPDEDTGMWKVEPCFNEDASRHISVIHVDMIFCAAHLIPVYGSKPLPKGIKHYHLYDLFNAYYVNKHADHHTFTIAW</sequence>
<accession>A0ACB7ZXS9</accession>
<name>A0ACB7ZXS9_9AGAM</name>
<evidence type="ECO:0000313" key="2">
    <source>
        <dbReference type="Proteomes" id="UP000790377"/>
    </source>
</evidence>
<dbReference type="Proteomes" id="UP000790377">
    <property type="component" value="Unassembled WGS sequence"/>
</dbReference>
<reference evidence="1" key="1">
    <citation type="journal article" date="2021" name="New Phytol.">
        <title>Evolutionary innovations through gain and loss of genes in the ectomycorrhizal Boletales.</title>
        <authorList>
            <person name="Wu G."/>
            <person name="Miyauchi S."/>
            <person name="Morin E."/>
            <person name="Kuo A."/>
            <person name="Drula E."/>
            <person name="Varga T."/>
            <person name="Kohler A."/>
            <person name="Feng B."/>
            <person name="Cao Y."/>
            <person name="Lipzen A."/>
            <person name="Daum C."/>
            <person name="Hundley H."/>
            <person name="Pangilinan J."/>
            <person name="Johnson J."/>
            <person name="Barry K."/>
            <person name="LaButti K."/>
            <person name="Ng V."/>
            <person name="Ahrendt S."/>
            <person name="Min B."/>
            <person name="Choi I.G."/>
            <person name="Park H."/>
            <person name="Plett J.M."/>
            <person name="Magnuson J."/>
            <person name="Spatafora J.W."/>
            <person name="Nagy L.G."/>
            <person name="Henrissat B."/>
            <person name="Grigoriev I.V."/>
            <person name="Yang Z.L."/>
            <person name="Xu J."/>
            <person name="Martin F.M."/>
        </authorList>
    </citation>
    <scope>NUCLEOTIDE SEQUENCE</scope>
    <source>
        <strain evidence="1">ATCC 28755</strain>
    </source>
</reference>
<comment type="caution">
    <text evidence="1">The sequence shown here is derived from an EMBL/GenBank/DDBJ whole genome shotgun (WGS) entry which is preliminary data.</text>
</comment>
<dbReference type="EMBL" id="MU268143">
    <property type="protein sequence ID" value="KAH7905684.1"/>
    <property type="molecule type" value="Genomic_DNA"/>
</dbReference>
<keyword evidence="2" id="KW-1185">Reference proteome</keyword>
<organism evidence="1 2">
    <name type="scientific">Hygrophoropsis aurantiaca</name>
    <dbReference type="NCBI Taxonomy" id="72124"/>
    <lineage>
        <taxon>Eukaryota</taxon>
        <taxon>Fungi</taxon>
        <taxon>Dikarya</taxon>
        <taxon>Basidiomycota</taxon>
        <taxon>Agaricomycotina</taxon>
        <taxon>Agaricomycetes</taxon>
        <taxon>Agaricomycetidae</taxon>
        <taxon>Boletales</taxon>
        <taxon>Coniophorineae</taxon>
        <taxon>Hygrophoropsidaceae</taxon>
        <taxon>Hygrophoropsis</taxon>
    </lineage>
</organism>
<gene>
    <name evidence="1" type="ORF">BJ138DRAFT_1138203</name>
</gene>
<proteinExistence type="predicted"/>